<evidence type="ECO:0000256" key="3">
    <source>
        <dbReference type="ARBA" id="ARBA00022833"/>
    </source>
</evidence>
<evidence type="ECO:0000256" key="2">
    <source>
        <dbReference type="ARBA" id="ARBA00022771"/>
    </source>
</evidence>
<dbReference type="GO" id="GO:0000463">
    <property type="term" value="P:maturation of LSU-rRNA from tricistronic rRNA transcript (SSU-rRNA, 5.8S rRNA, LSU-rRNA)"/>
    <property type="evidence" value="ECO:0007669"/>
    <property type="project" value="TreeGrafter"/>
</dbReference>
<feature type="domain" description="C2H2-type" evidence="6">
    <location>
        <begin position="128"/>
        <end position="155"/>
    </location>
</feature>
<evidence type="ECO:0008006" key="10">
    <source>
        <dbReference type="Google" id="ProtNLM"/>
    </source>
</evidence>
<evidence type="ECO:0000313" key="9">
    <source>
        <dbReference type="Proteomes" id="UP000178912"/>
    </source>
</evidence>
<proteinExistence type="predicted"/>
<keyword evidence="3" id="KW-0862">Zinc</keyword>
<evidence type="ECO:0000259" key="7">
    <source>
        <dbReference type="PROSITE" id="PS51083"/>
    </source>
</evidence>
<keyword evidence="9" id="KW-1185">Reference proteome</keyword>
<evidence type="ECO:0000256" key="4">
    <source>
        <dbReference type="PROSITE-ProRule" id="PRU00453"/>
    </source>
</evidence>
<dbReference type="PANTHER" id="PTHR13483">
    <property type="entry name" value="BOX C_D SNORNA PROTEIN 1-RELATED"/>
    <property type="match status" value="1"/>
</dbReference>
<evidence type="ECO:0000259" key="6">
    <source>
        <dbReference type="PROSITE" id="PS50157"/>
    </source>
</evidence>
<sequence length="313" mass="34196">MSTNTTLDVRDYAQARPEELEVTESLPDLEITDVIEETSTATTAVAEEEILPEEPEVTESLPDLETIDANDETSSATTAVLEEEILQVAKAAEADGIVEVIEELPTPTQDSPKKKKLCGVCNEKESKYKCTRCLLPFCSIVCSTIHKATHPAEEPKSAVELKAHPTLPAKPVSARPGTVAGANAASANSKNPFAALDDSEELQQLFKKYPRLKMLLEGIDKVTLPPVNGQQPQNGGRGKEQQWNSDRGLQKGVQSLNTLRNTGSKDGKAIREFSKLILRLLSTEQGLTAREVIEKELAEENQKIVEQLLNGER</sequence>
<gene>
    <name evidence="8" type="ORF">RAG0_07284</name>
</gene>
<dbReference type="SUPFAM" id="SSF144232">
    <property type="entry name" value="HIT/MYND zinc finger-like"/>
    <property type="match status" value="1"/>
</dbReference>
<dbReference type="PROSITE" id="PS50157">
    <property type="entry name" value="ZINC_FINGER_C2H2_2"/>
    <property type="match status" value="1"/>
</dbReference>
<dbReference type="GO" id="GO:0048254">
    <property type="term" value="P:snoRNA localization"/>
    <property type="evidence" value="ECO:0007669"/>
    <property type="project" value="TreeGrafter"/>
</dbReference>
<dbReference type="Gene3D" id="1.20.1440.260">
    <property type="match status" value="1"/>
</dbReference>
<dbReference type="GO" id="GO:0000492">
    <property type="term" value="P:box C/D snoRNP assembly"/>
    <property type="evidence" value="ECO:0007669"/>
    <property type="project" value="TreeGrafter"/>
</dbReference>
<dbReference type="PANTHER" id="PTHR13483:SF11">
    <property type="entry name" value="ZINC FINGER HIT DOMAIN-CONTAINING PROTEIN 3"/>
    <property type="match status" value="1"/>
</dbReference>
<dbReference type="GO" id="GO:0008270">
    <property type="term" value="F:zinc ion binding"/>
    <property type="evidence" value="ECO:0007669"/>
    <property type="project" value="UniProtKB-UniRule"/>
</dbReference>
<dbReference type="Gene3D" id="3.30.60.190">
    <property type="match status" value="1"/>
</dbReference>
<protein>
    <recommendedName>
        <fullName evidence="10">HIT-type domain-containing protein</fullName>
    </recommendedName>
</protein>
<dbReference type="GO" id="GO:0005634">
    <property type="term" value="C:nucleus"/>
    <property type="evidence" value="ECO:0007669"/>
    <property type="project" value="TreeGrafter"/>
</dbReference>
<keyword evidence="2 4" id="KW-0863">Zinc-finger</keyword>
<dbReference type="AlphaFoldDB" id="A0A1E1KKT3"/>
<dbReference type="PROSITE" id="PS51083">
    <property type="entry name" value="ZF_HIT"/>
    <property type="match status" value="1"/>
</dbReference>
<organism evidence="8 9">
    <name type="scientific">Rhynchosporium agropyri</name>
    <dbReference type="NCBI Taxonomy" id="914238"/>
    <lineage>
        <taxon>Eukaryota</taxon>
        <taxon>Fungi</taxon>
        <taxon>Dikarya</taxon>
        <taxon>Ascomycota</taxon>
        <taxon>Pezizomycotina</taxon>
        <taxon>Leotiomycetes</taxon>
        <taxon>Helotiales</taxon>
        <taxon>Ploettnerulaceae</taxon>
        <taxon>Rhynchosporium</taxon>
    </lineage>
</organism>
<accession>A0A1E1KKT3</accession>
<dbReference type="EMBL" id="FJUX01000037">
    <property type="protein sequence ID" value="CZS98643.1"/>
    <property type="molecule type" value="Genomic_DNA"/>
</dbReference>
<dbReference type="OrthoDB" id="18412at2759"/>
<dbReference type="CDD" id="cd23024">
    <property type="entry name" value="zf-HIT_ZNHIT2-3"/>
    <property type="match status" value="1"/>
</dbReference>
<feature type="compositionally biased region" description="Polar residues" evidence="5">
    <location>
        <begin position="241"/>
        <end position="252"/>
    </location>
</feature>
<evidence type="ECO:0000256" key="1">
    <source>
        <dbReference type="ARBA" id="ARBA00022723"/>
    </source>
</evidence>
<dbReference type="Proteomes" id="UP000178912">
    <property type="component" value="Unassembled WGS sequence"/>
</dbReference>
<dbReference type="InterPro" id="IPR007529">
    <property type="entry name" value="Znf_HIT"/>
</dbReference>
<feature type="region of interest" description="Disordered" evidence="5">
    <location>
        <begin position="223"/>
        <end position="252"/>
    </location>
</feature>
<dbReference type="InterPro" id="IPR013087">
    <property type="entry name" value="Znf_C2H2_type"/>
</dbReference>
<reference evidence="9" key="1">
    <citation type="submission" date="2016-03" db="EMBL/GenBank/DDBJ databases">
        <authorList>
            <person name="Guldener U."/>
        </authorList>
    </citation>
    <scope>NUCLEOTIDE SEQUENCE [LARGE SCALE GENOMIC DNA]</scope>
    <source>
        <strain evidence="9">04CH-RAC-A.6.1</strain>
    </source>
</reference>
<feature type="domain" description="HIT-type" evidence="7">
    <location>
        <begin position="118"/>
        <end position="152"/>
    </location>
</feature>
<dbReference type="PROSITE" id="PS00028">
    <property type="entry name" value="ZINC_FINGER_C2H2_1"/>
    <property type="match status" value="1"/>
</dbReference>
<keyword evidence="1" id="KW-0479">Metal-binding</keyword>
<name>A0A1E1KKT3_9HELO</name>
<dbReference type="GO" id="GO:0070761">
    <property type="term" value="C:pre-snoRNP complex"/>
    <property type="evidence" value="ECO:0007669"/>
    <property type="project" value="TreeGrafter"/>
</dbReference>
<dbReference type="InterPro" id="IPR051639">
    <property type="entry name" value="BCD1"/>
</dbReference>
<evidence type="ECO:0000256" key="5">
    <source>
        <dbReference type="SAM" id="MobiDB-lite"/>
    </source>
</evidence>
<evidence type="ECO:0000313" key="8">
    <source>
        <dbReference type="EMBL" id="CZS98643.1"/>
    </source>
</evidence>
<dbReference type="Pfam" id="PF04438">
    <property type="entry name" value="zf-HIT"/>
    <property type="match status" value="1"/>
</dbReference>